<sequence>MAFPSAVASRFTPSNNQLRTSSNHRNQATIQDGKVTIQQVQGRQNQREGHMVRRCTHPKRPRNAAWFKKKLMLAEAHEAGQILDEEKLAFLTEDLDAYDLDCDDLSLAKAVRMANLSRCDPDVLSKSVENLDLNAQLQEKVFAIAALKNELRNLKGKNVVDTAVSKPSAIIAPGMFKLDIEPISHRLKNNKDVHEELLVYISKTCPSLTKPCEKLVVVTPMIKDKKIRVKPTTSASGSKPSGNTKNNKILQPPSSNKKNKVEDHSSKVKSSLNKMNSVSERVSNALVKHSVRNAKFKFIYAICNKCLFDTNHDMCIVDYVNGRTFTIVGNKCPLTRITSTKVVPTKETSTKSVATPTQGILVYSRRLKATRSVGSSSKVKIVESKNSNFEEPKQSWGSTVFDVSSSSLNDC</sequence>
<evidence type="ECO:0000256" key="1">
    <source>
        <dbReference type="SAM" id="MobiDB-lite"/>
    </source>
</evidence>
<protein>
    <recommendedName>
        <fullName evidence="3">Retrovirus-related Pol polyprotein from transposon TNT 1-94</fullName>
    </recommendedName>
</protein>
<organism evidence="2">
    <name type="scientific">Tanacetum cinerariifolium</name>
    <name type="common">Dalmatian daisy</name>
    <name type="synonym">Chrysanthemum cinerariifolium</name>
    <dbReference type="NCBI Taxonomy" id="118510"/>
    <lineage>
        <taxon>Eukaryota</taxon>
        <taxon>Viridiplantae</taxon>
        <taxon>Streptophyta</taxon>
        <taxon>Embryophyta</taxon>
        <taxon>Tracheophyta</taxon>
        <taxon>Spermatophyta</taxon>
        <taxon>Magnoliopsida</taxon>
        <taxon>eudicotyledons</taxon>
        <taxon>Gunneridae</taxon>
        <taxon>Pentapetalae</taxon>
        <taxon>asterids</taxon>
        <taxon>campanulids</taxon>
        <taxon>Asterales</taxon>
        <taxon>Asteraceae</taxon>
        <taxon>Asteroideae</taxon>
        <taxon>Anthemideae</taxon>
        <taxon>Anthemidinae</taxon>
        <taxon>Tanacetum</taxon>
    </lineage>
</organism>
<feature type="compositionally biased region" description="Polar residues" evidence="1">
    <location>
        <begin position="231"/>
        <end position="256"/>
    </location>
</feature>
<evidence type="ECO:0000313" key="2">
    <source>
        <dbReference type="EMBL" id="GEZ06908.1"/>
    </source>
</evidence>
<reference evidence="2" key="1">
    <citation type="journal article" date="2019" name="Sci. Rep.">
        <title>Draft genome of Tanacetum cinerariifolium, the natural source of mosquito coil.</title>
        <authorList>
            <person name="Yamashiro T."/>
            <person name="Shiraishi A."/>
            <person name="Satake H."/>
            <person name="Nakayama K."/>
        </authorList>
    </citation>
    <scope>NUCLEOTIDE SEQUENCE</scope>
</reference>
<dbReference type="AlphaFoldDB" id="A0A699I8C1"/>
<feature type="region of interest" description="Disordered" evidence="1">
    <location>
        <begin position="228"/>
        <end position="276"/>
    </location>
</feature>
<feature type="non-terminal residue" evidence="2">
    <location>
        <position position="411"/>
    </location>
</feature>
<evidence type="ECO:0008006" key="3">
    <source>
        <dbReference type="Google" id="ProtNLM"/>
    </source>
</evidence>
<feature type="region of interest" description="Disordered" evidence="1">
    <location>
        <begin position="1"/>
        <end position="25"/>
    </location>
</feature>
<proteinExistence type="predicted"/>
<accession>A0A699I8C1</accession>
<feature type="compositionally biased region" description="Polar residues" evidence="1">
    <location>
        <begin position="11"/>
        <end position="25"/>
    </location>
</feature>
<name>A0A699I8C1_TANCI</name>
<dbReference type="EMBL" id="BKCJ010237632">
    <property type="protein sequence ID" value="GEZ06908.1"/>
    <property type="molecule type" value="Genomic_DNA"/>
</dbReference>
<gene>
    <name evidence="2" type="ORF">Tci_478881</name>
</gene>
<comment type="caution">
    <text evidence="2">The sequence shown here is derived from an EMBL/GenBank/DDBJ whole genome shotgun (WGS) entry which is preliminary data.</text>
</comment>